<dbReference type="AlphaFoldDB" id="A0A378JPT6"/>
<evidence type="ECO:0000256" key="2">
    <source>
        <dbReference type="ARBA" id="ARBA00007613"/>
    </source>
</evidence>
<dbReference type="Pfam" id="PF02321">
    <property type="entry name" value="OEP"/>
    <property type="match status" value="2"/>
</dbReference>
<feature type="signal peptide" evidence="9">
    <location>
        <begin position="1"/>
        <end position="19"/>
    </location>
</feature>
<dbReference type="PANTHER" id="PTHR30026">
    <property type="entry name" value="OUTER MEMBRANE PROTEIN TOLC"/>
    <property type="match status" value="1"/>
</dbReference>
<dbReference type="Proteomes" id="UP000254794">
    <property type="component" value="Unassembled WGS sequence"/>
</dbReference>
<keyword evidence="8" id="KW-0175">Coiled coil</keyword>
<keyword evidence="7" id="KW-0998">Cell outer membrane</keyword>
<evidence type="ECO:0000256" key="1">
    <source>
        <dbReference type="ARBA" id="ARBA00004442"/>
    </source>
</evidence>
<evidence type="ECO:0000256" key="9">
    <source>
        <dbReference type="SAM" id="SignalP"/>
    </source>
</evidence>
<dbReference type="NCBIfam" id="TIGR01844">
    <property type="entry name" value="type_I_sec_TolC"/>
    <property type="match status" value="1"/>
</dbReference>
<evidence type="ECO:0000256" key="8">
    <source>
        <dbReference type="SAM" id="Coils"/>
    </source>
</evidence>
<comment type="subcellular location">
    <subcellularLocation>
        <location evidence="1">Cell outer membrane</location>
    </subcellularLocation>
</comment>
<dbReference type="SUPFAM" id="SSF56954">
    <property type="entry name" value="Outer membrane efflux proteins (OEP)"/>
    <property type="match status" value="1"/>
</dbReference>
<dbReference type="OrthoDB" id="9813458at2"/>
<dbReference type="GO" id="GO:1990281">
    <property type="term" value="C:efflux pump complex"/>
    <property type="evidence" value="ECO:0007669"/>
    <property type="project" value="TreeGrafter"/>
</dbReference>
<keyword evidence="6" id="KW-0472">Membrane</keyword>
<accession>A0A378JPT6</accession>
<keyword evidence="5" id="KW-0812">Transmembrane</keyword>
<keyword evidence="3" id="KW-0813">Transport</keyword>
<evidence type="ECO:0000256" key="6">
    <source>
        <dbReference type="ARBA" id="ARBA00023136"/>
    </source>
</evidence>
<sequence length="508" mass="56994">MKKKLFLLFTICFAGQLHATDLMDIYQQALENDPTFKEAYSTYMSTRESIPIARSALYPQLGVNAQVARNVIETKTANVDFQQTYNSNQWQINASQAVFNFQAWALVQQAKASAKAAQATFNDAAQDLMLRTSRAYFDVLLARDTLSFAEAKRRANRRQLEQAEERFRVGLDAITSVYEARSAYDQSVAQVITARNNLENQSENLRKLTNHVYAYLVPLRNSRIPLIRPEPNDINEWVDVGLKQNYNLYAAKYSLQAARENIRAQAASGWPTLGIQANSSQTHNDVSGGGSNGASFFAPSKQSNSTIALALNFPVFQGGLVVAQTRQAQFDFQAASERLERVYRNVVVNSRIAFNTIIDGISKVQADRQTVVSQQNTLQSTEAQFQVGTRTMVDVVNAQQRLFEAQRQLAEDQYNLIIATLNLKYLAGTLNVNDLEEVNSWLATTRVSRFPPPLPRRGKLEGKHTIKKIIHVKLKGSKKKGTKKQVTRKLKSYICPINDLLSNKVSAP</sequence>
<dbReference type="Gene3D" id="1.20.1600.10">
    <property type="entry name" value="Outer membrane efflux proteins (OEP)"/>
    <property type="match status" value="1"/>
</dbReference>
<feature type="coiled-coil region" evidence="8">
    <location>
        <begin position="146"/>
        <end position="211"/>
    </location>
</feature>
<comment type="similarity">
    <text evidence="2">Belongs to the outer membrane factor (OMF) (TC 1.B.17) family.</text>
</comment>
<name>A0A378JPT6_9GAMM</name>
<evidence type="ECO:0000256" key="4">
    <source>
        <dbReference type="ARBA" id="ARBA00022452"/>
    </source>
</evidence>
<dbReference type="GO" id="GO:0015288">
    <property type="term" value="F:porin activity"/>
    <property type="evidence" value="ECO:0007669"/>
    <property type="project" value="TreeGrafter"/>
</dbReference>
<organism evidence="10 11">
    <name type="scientific">Legionella busanensis</name>
    <dbReference type="NCBI Taxonomy" id="190655"/>
    <lineage>
        <taxon>Bacteria</taxon>
        <taxon>Pseudomonadati</taxon>
        <taxon>Pseudomonadota</taxon>
        <taxon>Gammaproteobacteria</taxon>
        <taxon>Legionellales</taxon>
        <taxon>Legionellaceae</taxon>
        <taxon>Legionella</taxon>
    </lineage>
</organism>
<keyword evidence="11" id="KW-1185">Reference proteome</keyword>
<gene>
    <name evidence="10" type="primary">tolC_2</name>
    <name evidence="10" type="ORF">NCTC13316_02313</name>
</gene>
<dbReference type="EMBL" id="UGOD01000001">
    <property type="protein sequence ID" value="STX52209.1"/>
    <property type="molecule type" value="Genomic_DNA"/>
</dbReference>
<dbReference type="RefSeq" id="WP_115331782.1">
    <property type="nucleotide sequence ID" value="NZ_CAAAHP010000005.1"/>
</dbReference>
<dbReference type="PANTHER" id="PTHR30026:SF20">
    <property type="entry name" value="OUTER MEMBRANE PROTEIN TOLC"/>
    <property type="match status" value="1"/>
</dbReference>
<dbReference type="InterPro" id="IPR010130">
    <property type="entry name" value="T1SS_OMP_TolC"/>
</dbReference>
<dbReference type="GO" id="GO:0009279">
    <property type="term" value="C:cell outer membrane"/>
    <property type="evidence" value="ECO:0007669"/>
    <property type="project" value="UniProtKB-SubCell"/>
</dbReference>
<dbReference type="InterPro" id="IPR003423">
    <property type="entry name" value="OMP_efflux"/>
</dbReference>
<evidence type="ECO:0000256" key="3">
    <source>
        <dbReference type="ARBA" id="ARBA00022448"/>
    </source>
</evidence>
<feature type="chain" id="PRO_5016863372" evidence="9">
    <location>
        <begin position="20"/>
        <end position="508"/>
    </location>
</feature>
<evidence type="ECO:0000256" key="7">
    <source>
        <dbReference type="ARBA" id="ARBA00023237"/>
    </source>
</evidence>
<evidence type="ECO:0000256" key="5">
    <source>
        <dbReference type="ARBA" id="ARBA00022692"/>
    </source>
</evidence>
<protein>
    <submittedName>
        <fullName evidence="10">Outer membrane protein TolC</fullName>
    </submittedName>
</protein>
<reference evidence="10 11" key="1">
    <citation type="submission" date="2018-06" db="EMBL/GenBank/DDBJ databases">
        <authorList>
            <consortium name="Pathogen Informatics"/>
            <person name="Doyle S."/>
        </authorList>
    </citation>
    <scope>NUCLEOTIDE SEQUENCE [LARGE SCALE GENOMIC DNA]</scope>
    <source>
        <strain evidence="10 11">NCTC13316</strain>
    </source>
</reference>
<keyword evidence="4" id="KW-1134">Transmembrane beta strand</keyword>
<proteinExistence type="inferred from homology"/>
<dbReference type="GO" id="GO:0015562">
    <property type="term" value="F:efflux transmembrane transporter activity"/>
    <property type="evidence" value="ECO:0007669"/>
    <property type="project" value="InterPro"/>
</dbReference>
<evidence type="ECO:0000313" key="10">
    <source>
        <dbReference type="EMBL" id="STX52209.1"/>
    </source>
</evidence>
<evidence type="ECO:0000313" key="11">
    <source>
        <dbReference type="Proteomes" id="UP000254794"/>
    </source>
</evidence>
<dbReference type="InterPro" id="IPR051906">
    <property type="entry name" value="TolC-like"/>
</dbReference>
<keyword evidence="9" id="KW-0732">Signal</keyword>